<reference evidence="2 3" key="1">
    <citation type="submission" date="2021-03" db="EMBL/GenBank/DDBJ databases">
        <title>Sequencing the genomes of 1000 actinobacteria strains.</title>
        <authorList>
            <person name="Klenk H.-P."/>
        </authorList>
    </citation>
    <scope>NUCLEOTIDE SEQUENCE [LARGE SCALE GENOMIC DNA]</scope>
    <source>
        <strain evidence="2 3">DSM 41480</strain>
    </source>
</reference>
<sequence length="299" mass="31056">MPELKARNVGPSGIEIAYERFGAPGAPPVLLITGAGAQMINWPEGFCQALVDRGLHVIRFDTRDSGRSTHFPDAPVPDFPAALAGDLSTASYSLSDLAADTVGLLDALGLDGVHLVGTSMGAMIAQMVAIEYPDRALSLTSMMSTTGEPGVGEADFSVFAGLGGPPQDREAFVEWQVRALRLAAAAGSAFDAAAAAERSGRVFDRGYDALGMQRQALAVIATGDRTARLRSLRLPTLVMHGAADVVCDASGGRATAAAVPGAELVILEGMGHALPQELWPELATRIAALVHRAEGCPSR</sequence>
<evidence type="ECO:0000313" key="2">
    <source>
        <dbReference type="EMBL" id="MBP2404397.1"/>
    </source>
</evidence>
<dbReference type="Gene3D" id="3.40.50.1820">
    <property type="entry name" value="alpha/beta hydrolase"/>
    <property type="match status" value="1"/>
</dbReference>
<feature type="domain" description="AB hydrolase-1" evidence="1">
    <location>
        <begin position="27"/>
        <end position="273"/>
    </location>
</feature>
<proteinExistence type="predicted"/>
<accession>A0ABS4Y7J7</accession>
<evidence type="ECO:0000313" key="3">
    <source>
        <dbReference type="Proteomes" id="UP001519291"/>
    </source>
</evidence>
<dbReference type="InterPro" id="IPR029058">
    <property type="entry name" value="AB_hydrolase_fold"/>
</dbReference>
<gene>
    <name evidence="2" type="ORF">JO379_003866</name>
</gene>
<dbReference type="InterPro" id="IPR050471">
    <property type="entry name" value="AB_hydrolase"/>
</dbReference>
<comment type="caution">
    <text evidence="2">The sequence shown here is derived from an EMBL/GenBank/DDBJ whole genome shotgun (WGS) entry which is preliminary data.</text>
</comment>
<dbReference type="EMBL" id="JAGIOH010000001">
    <property type="protein sequence ID" value="MBP2404397.1"/>
    <property type="molecule type" value="Genomic_DNA"/>
</dbReference>
<dbReference type="Proteomes" id="UP001519291">
    <property type="component" value="Unassembled WGS sequence"/>
</dbReference>
<evidence type="ECO:0000259" key="1">
    <source>
        <dbReference type="Pfam" id="PF00561"/>
    </source>
</evidence>
<dbReference type="PANTHER" id="PTHR43433:SF5">
    <property type="entry name" value="AB HYDROLASE-1 DOMAIN-CONTAINING PROTEIN"/>
    <property type="match status" value="1"/>
</dbReference>
<dbReference type="SUPFAM" id="SSF53474">
    <property type="entry name" value="alpha/beta-Hydrolases"/>
    <property type="match status" value="1"/>
</dbReference>
<dbReference type="PANTHER" id="PTHR43433">
    <property type="entry name" value="HYDROLASE, ALPHA/BETA FOLD FAMILY PROTEIN"/>
    <property type="match status" value="1"/>
</dbReference>
<organism evidence="2 3">
    <name type="scientific">Streptomyces syringium</name>
    <dbReference type="NCBI Taxonomy" id="76729"/>
    <lineage>
        <taxon>Bacteria</taxon>
        <taxon>Bacillati</taxon>
        <taxon>Actinomycetota</taxon>
        <taxon>Actinomycetes</taxon>
        <taxon>Kitasatosporales</taxon>
        <taxon>Streptomycetaceae</taxon>
        <taxon>Streptomyces</taxon>
    </lineage>
</organism>
<keyword evidence="3" id="KW-1185">Reference proteome</keyword>
<name>A0ABS4Y7J7_9ACTN</name>
<dbReference type="InterPro" id="IPR000073">
    <property type="entry name" value="AB_hydrolase_1"/>
</dbReference>
<protein>
    <submittedName>
        <fullName evidence="2">Pimeloyl-ACP methyl ester carboxylesterase</fullName>
    </submittedName>
</protein>
<dbReference type="RefSeq" id="WP_209516082.1">
    <property type="nucleotide sequence ID" value="NZ_JAGIOH010000001.1"/>
</dbReference>
<dbReference type="Pfam" id="PF00561">
    <property type="entry name" value="Abhydrolase_1"/>
    <property type="match status" value="1"/>
</dbReference>
<dbReference type="GeneID" id="91570744"/>